<dbReference type="InterPro" id="IPR001509">
    <property type="entry name" value="Epimerase_deHydtase"/>
</dbReference>
<dbReference type="InterPro" id="IPR050425">
    <property type="entry name" value="NAD(P)_dehydrat-like"/>
</dbReference>
<keyword evidence="5" id="KW-1185">Reference proteome</keyword>
<evidence type="ECO:0000313" key="5">
    <source>
        <dbReference type="Proteomes" id="UP001521116"/>
    </source>
</evidence>
<name>A0ABR3SSS1_9PEZI</name>
<comment type="similarity">
    <text evidence="2">Belongs to the NAD(P)-dependent epimerase/dehydratase family. Dihydroflavonol-4-reductase subfamily.</text>
</comment>
<evidence type="ECO:0000256" key="1">
    <source>
        <dbReference type="ARBA" id="ARBA00023002"/>
    </source>
</evidence>
<dbReference type="Proteomes" id="UP001521116">
    <property type="component" value="Unassembled WGS sequence"/>
</dbReference>
<dbReference type="PANTHER" id="PTHR10366:SF812">
    <property type="entry name" value="VPS9 DOMAIN-CONTAINING PROTEIN"/>
    <property type="match status" value="1"/>
</dbReference>
<keyword evidence="1" id="KW-0560">Oxidoreductase</keyword>
<dbReference type="Pfam" id="PF01370">
    <property type="entry name" value="Epimerase"/>
    <property type="match status" value="1"/>
</dbReference>
<evidence type="ECO:0000259" key="3">
    <source>
        <dbReference type="Pfam" id="PF01370"/>
    </source>
</evidence>
<evidence type="ECO:0000313" key="4">
    <source>
        <dbReference type="EMBL" id="KAL1628611.1"/>
    </source>
</evidence>
<organism evidence="4 5">
    <name type="scientific">Neofusicoccum ribis</name>
    <dbReference type="NCBI Taxonomy" id="45134"/>
    <lineage>
        <taxon>Eukaryota</taxon>
        <taxon>Fungi</taxon>
        <taxon>Dikarya</taxon>
        <taxon>Ascomycota</taxon>
        <taxon>Pezizomycotina</taxon>
        <taxon>Dothideomycetes</taxon>
        <taxon>Dothideomycetes incertae sedis</taxon>
        <taxon>Botryosphaeriales</taxon>
        <taxon>Botryosphaeriaceae</taxon>
        <taxon>Neofusicoccum</taxon>
    </lineage>
</organism>
<dbReference type="Gene3D" id="3.40.50.720">
    <property type="entry name" value="NAD(P)-binding Rossmann-like Domain"/>
    <property type="match status" value="1"/>
</dbReference>
<protein>
    <recommendedName>
        <fullName evidence="3">NAD-dependent epimerase/dehydratase domain-containing protein</fullName>
    </recommendedName>
</protein>
<sequence length="333" mass="36955">MSGELVFITGAAGFLGANVVLEALKAGYRVRGSVRREAQVQRLQEYFGTKFGSKAEFVVVPDITKPDAYDGFLHDVTYVFHVASPVVPQSHNWKEDHIEPAVLGTTTMLAAAKKVSGIKKVIITGSIADLIPWTDWPAPEEAITEGHKYELDVSPDLDFKVPFAAYRASKLLAAKASREFFAQQKPHYSIVSLHPTFIFGRNLLQKSIEDLSGTPAMFWGSLKGPDQLIPIRNSVHVADVAQAHVKALRPDIAGYEKFIVSAPCFDDWAEVVEFVKERYPEEEWGNAPDPPAKRNIDTGKAEKVLGIVWKDWKQQVIDVVDQQLELKKKGVSS</sequence>
<gene>
    <name evidence="4" type="ORF">SLS56_005720</name>
</gene>
<feature type="domain" description="NAD-dependent epimerase/dehydratase" evidence="3">
    <location>
        <begin position="6"/>
        <end position="250"/>
    </location>
</feature>
<dbReference type="SUPFAM" id="SSF51735">
    <property type="entry name" value="NAD(P)-binding Rossmann-fold domains"/>
    <property type="match status" value="1"/>
</dbReference>
<dbReference type="InterPro" id="IPR036291">
    <property type="entry name" value="NAD(P)-bd_dom_sf"/>
</dbReference>
<dbReference type="EMBL" id="JAJVDC020000060">
    <property type="protein sequence ID" value="KAL1628611.1"/>
    <property type="molecule type" value="Genomic_DNA"/>
</dbReference>
<reference evidence="4 5" key="1">
    <citation type="submission" date="2024-02" db="EMBL/GenBank/DDBJ databases">
        <title>De novo assembly and annotation of 12 fungi associated with fruit tree decline syndrome in Ontario, Canada.</title>
        <authorList>
            <person name="Sulman M."/>
            <person name="Ellouze W."/>
            <person name="Ilyukhin E."/>
        </authorList>
    </citation>
    <scope>NUCLEOTIDE SEQUENCE [LARGE SCALE GENOMIC DNA]</scope>
    <source>
        <strain evidence="4 5">M1-105</strain>
    </source>
</reference>
<proteinExistence type="inferred from homology"/>
<accession>A0ABR3SSS1</accession>
<evidence type="ECO:0000256" key="2">
    <source>
        <dbReference type="ARBA" id="ARBA00023445"/>
    </source>
</evidence>
<comment type="caution">
    <text evidence="4">The sequence shown here is derived from an EMBL/GenBank/DDBJ whole genome shotgun (WGS) entry which is preliminary data.</text>
</comment>
<dbReference type="PANTHER" id="PTHR10366">
    <property type="entry name" value="NAD DEPENDENT EPIMERASE/DEHYDRATASE"/>
    <property type="match status" value="1"/>
</dbReference>